<evidence type="ECO:0000256" key="6">
    <source>
        <dbReference type="ARBA" id="ARBA00022840"/>
    </source>
</evidence>
<keyword evidence="4" id="KW-0547">Nucleotide-binding</keyword>
<accession>A0A7W8DMD9</accession>
<dbReference type="AlphaFoldDB" id="A0A7W8DMD9"/>
<dbReference type="GO" id="GO:0006281">
    <property type="term" value="P:DNA repair"/>
    <property type="evidence" value="ECO:0007669"/>
    <property type="project" value="UniProtKB-KW"/>
</dbReference>
<evidence type="ECO:0000259" key="11">
    <source>
        <dbReference type="Pfam" id="PF02463"/>
    </source>
</evidence>
<dbReference type="PANTHER" id="PTHR11059">
    <property type="entry name" value="DNA REPAIR PROTEIN RECN"/>
    <property type="match status" value="1"/>
</dbReference>
<keyword evidence="10" id="KW-0175">Coiled coil</keyword>
<evidence type="ECO:0000256" key="1">
    <source>
        <dbReference type="ARBA" id="ARBA00003618"/>
    </source>
</evidence>
<dbReference type="InterPro" id="IPR003395">
    <property type="entry name" value="RecF/RecN/SMC_N"/>
</dbReference>
<dbReference type="RefSeq" id="WP_184344001.1">
    <property type="nucleotide sequence ID" value="NZ_JACHIG010000015.1"/>
</dbReference>
<reference evidence="12 13" key="1">
    <citation type="submission" date="2020-08" db="EMBL/GenBank/DDBJ databases">
        <title>Genomic Encyclopedia of Type Strains, Phase IV (KMG-IV): sequencing the most valuable type-strain genomes for metagenomic binning, comparative biology and taxonomic classification.</title>
        <authorList>
            <person name="Goeker M."/>
        </authorList>
    </citation>
    <scope>NUCLEOTIDE SEQUENCE [LARGE SCALE GENOMIC DNA]</scope>
    <source>
        <strain evidence="12 13">DSM 12252</strain>
    </source>
</reference>
<dbReference type="GO" id="GO:0043590">
    <property type="term" value="C:bacterial nucleoid"/>
    <property type="evidence" value="ECO:0007669"/>
    <property type="project" value="TreeGrafter"/>
</dbReference>
<dbReference type="GO" id="GO:0005524">
    <property type="term" value="F:ATP binding"/>
    <property type="evidence" value="ECO:0007669"/>
    <property type="project" value="UniProtKB-KW"/>
</dbReference>
<dbReference type="SUPFAM" id="SSF52540">
    <property type="entry name" value="P-loop containing nucleoside triphosphate hydrolases"/>
    <property type="match status" value="2"/>
</dbReference>
<gene>
    <name evidence="12" type="ORF">HNQ65_004939</name>
</gene>
<evidence type="ECO:0000313" key="12">
    <source>
        <dbReference type="EMBL" id="MBB5035329.1"/>
    </source>
</evidence>
<sequence length="554" mass="60252">MLSFLKIRNLALVEDVTWDLAAGLIGVTGETGAGKSIIVGALKLILGERADRSLIRNGQDACTVEASFHLKNTSAIDSVLEEAGLDPCQDGELLIKRTISASGANKQFVNCSPVTIQVLKSLGEFLVDLHGPHDHQSLNSRERQLEMLDKYAGIEEMLGKYQAAWKLWRTAATELDELENSERASSQQIDMLKFQANEIAAANLKPGEEEEIEARHRIAANGARLAELCGSITSRLSEGEGSIIDGLRELGRSIHELEKIDPATAAMFAGFKSAQIELTELESSVQDYAEDLEIDGAELEKLESRIHTIQTLKRKYGRTIAEILEFLAETERKLAKMENRGEEIARLQKLVKEREADVLKLGKQLSKKRTDAAPKLAKEVAAHLADLGFKRSVFEAQLAALPAPERNGLEEVDFHFAPNPGEPSKPLRLTASSGEMSRVLLAVKSALARQDVVPLLVFDEIDANVGGNIAEAVGRKMAALGATHQVIAITHFPQVASLAQSHFVVTKEITGNTTRSQIQSVSDEQRVNELARMLGGSAESARVHALSLLKGASA</sequence>
<dbReference type="Gene3D" id="3.40.50.300">
    <property type="entry name" value="P-loop containing nucleotide triphosphate hydrolases"/>
    <property type="match status" value="2"/>
</dbReference>
<dbReference type="Pfam" id="PF02463">
    <property type="entry name" value="SMC_N"/>
    <property type="match status" value="1"/>
</dbReference>
<evidence type="ECO:0000256" key="5">
    <source>
        <dbReference type="ARBA" id="ARBA00022763"/>
    </source>
</evidence>
<dbReference type="Proteomes" id="UP000590740">
    <property type="component" value="Unassembled WGS sequence"/>
</dbReference>
<keyword evidence="6" id="KW-0067">ATP-binding</keyword>
<evidence type="ECO:0000256" key="10">
    <source>
        <dbReference type="SAM" id="Coils"/>
    </source>
</evidence>
<protein>
    <recommendedName>
        <fullName evidence="3 9">DNA repair protein RecN</fullName>
    </recommendedName>
    <alternativeName>
        <fullName evidence="8 9">Recombination protein N</fullName>
    </alternativeName>
</protein>
<comment type="similarity">
    <text evidence="2 9">Belongs to the RecN family.</text>
</comment>
<comment type="function">
    <text evidence="1 9">May be involved in recombinational repair of damaged DNA.</text>
</comment>
<dbReference type="CDD" id="cd03241">
    <property type="entry name" value="ABC_RecN"/>
    <property type="match status" value="1"/>
</dbReference>
<dbReference type="FunFam" id="3.40.50.300:FF:000319">
    <property type="entry name" value="DNA repair protein RecN"/>
    <property type="match status" value="1"/>
</dbReference>
<dbReference type="InterPro" id="IPR027417">
    <property type="entry name" value="P-loop_NTPase"/>
</dbReference>
<evidence type="ECO:0000256" key="7">
    <source>
        <dbReference type="ARBA" id="ARBA00023204"/>
    </source>
</evidence>
<evidence type="ECO:0000256" key="9">
    <source>
        <dbReference type="PIRNR" id="PIRNR003128"/>
    </source>
</evidence>
<dbReference type="PIRSF" id="PIRSF003128">
    <property type="entry name" value="RecN"/>
    <property type="match status" value="1"/>
</dbReference>
<evidence type="ECO:0000256" key="8">
    <source>
        <dbReference type="ARBA" id="ARBA00033408"/>
    </source>
</evidence>
<dbReference type="InterPro" id="IPR004604">
    <property type="entry name" value="DNA_recomb/repair_RecN"/>
</dbReference>
<evidence type="ECO:0000256" key="4">
    <source>
        <dbReference type="ARBA" id="ARBA00022741"/>
    </source>
</evidence>
<keyword evidence="5 9" id="KW-0227">DNA damage</keyword>
<feature type="coiled-coil region" evidence="10">
    <location>
        <begin position="271"/>
        <end position="347"/>
    </location>
</feature>
<dbReference type="GO" id="GO:0006310">
    <property type="term" value="P:DNA recombination"/>
    <property type="evidence" value="ECO:0007669"/>
    <property type="project" value="InterPro"/>
</dbReference>
<dbReference type="GO" id="GO:0009432">
    <property type="term" value="P:SOS response"/>
    <property type="evidence" value="ECO:0007669"/>
    <property type="project" value="TreeGrafter"/>
</dbReference>
<keyword evidence="7 9" id="KW-0234">DNA repair</keyword>
<dbReference type="EMBL" id="JACHIG010000015">
    <property type="protein sequence ID" value="MBB5035329.1"/>
    <property type="molecule type" value="Genomic_DNA"/>
</dbReference>
<dbReference type="PANTHER" id="PTHR11059:SF0">
    <property type="entry name" value="DNA REPAIR PROTEIN RECN"/>
    <property type="match status" value="1"/>
</dbReference>
<proteinExistence type="inferred from homology"/>
<evidence type="ECO:0000313" key="13">
    <source>
        <dbReference type="Proteomes" id="UP000590740"/>
    </source>
</evidence>
<comment type="caution">
    <text evidence="12">The sequence shown here is derived from an EMBL/GenBank/DDBJ whole genome shotgun (WGS) entry which is preliminary data.</text>
</comment>
<feature type="domain" description="RecF/RecN/SMC N-terminal" evidence="11">
    <location>
        <begin position="14"/>
        <end position="508"/>
    </location>
</feature>
<evidence type="ECO:0000256" key="3">
    <source>
        <dbReference type="ARBA" id="ARBA00021315"/>
    </source>
</evidence>
<name>A0A7W8DMD9_9BACT</name>
<organism evidence="12 13">
    <name type="scientific">Prosthecobacter vanneervenii</name>
    <dbReference type="NCBI Taxonomy" id="48466"/>
    <lineage>
        <taxon>Bacteria</taxon>
        <taxon>Pseudomonadati</taxon>
        <taxon>Verrucomicrobiota</taxon>
        <taxon>Verrucomicrobiia</taxon>
        <taxon>Verrucomicrobiales</taxon>
        <taxon>Verrucomicrobiaceae</taxon>
        <taxon>Prosthecobacter</taxon>
    </lineage>
</organism>
<dbReference type="NCBIfam" id="TIGR00634">
    <property type="entry name" value="recN"/>
    <property type="match status" value="1"/>
</dbReference>
<keyword evidence="13" id="KW-1185">Reference proteome</keyword>
<evidence type="ECO:0000256" key="2">
    <source>
        <dbReference type="ARBA" id="ARBA00009441"/>
    </source>
</evidence>